<dbReference type="AlphaFoldDB" id="A0A9D2HCD1"/>
<evidence type="ECO:0000313" key="2">
    <source>
        <dbReference type="EMBL" id="HJA08632.1"/>
    </source>
</evidence>
<dbReference type="Pfam" id="PF00857">
    <property type="entry name" value="Isochorismatase"/>
    <property type="match status" value="1"/>
</dbReference>
<name>A0A9D2HCD1_9BACT</name>
<dbReference type="Proteomes" id="UP000824225">
    <property type="component" value="Unassembled WGS sequence"/>
</dbReference>
<gene>
    <name evidence="2" type="ORF">H9962_05520</name>
</gene>
<reference evidence="2" key="1">
    <citation type="journal article" date="2021" name="PeerJ">
        <title>Extensive microbial diversity within the chicken gut microbiome revealed by metagenomics and culture.</title>
        <authorList>
            <person name="Gilroy R."/>
            <person name="Ravi A."/>
            <person name="Getino M."/>
            <person name="Pursley I."/>
            <person name="Horton D.L."/>
            <person name="Alikhan N.F."/>
            <person name="Baker D."/>
            <person name="Gharbi K."/>
            <person name="Hall N."/>
            <person name="Watson M."/>
            <person name="Adriaenssens E.M."/>
            <person name="Foster-Nyarko E."/>
            <person name="Jarju S."/>
            <person name="Secka A."/>
            <person name="Antonio M."/>
            <person name="Oren A."/>
            <person name="Chaudhuri R.R."/>
            <person name="La Ragione R."/>
            <person name="Hildebrand F."/>
            <person name="Pallen M.J."/>
        </authorList>
    </citation>
    <scope>NUCLEOTIDE SEQUENCE</scope>
    <source>
        <strain evidence="2">CHK186-16707</strain>
    </source>
</reference>
<dbReference type="PANTHER" id="PTHR47044">
    <property type="entry name" value="OS02G0276400 PROTEIN"/>
    <property type="match status" value="1"/>
</dbReference>
<sequence>MLSPEETHGPERGIALLIIDMQRDFVLPGAPLCVAGALPSVPVVRRLLDRARDRGWPVFHVVREHAPDGGDAEPCRRHLFRAGGGVCVAGTTGAAVVDELTPLPGERKLVKTRFSGFYRTSLEDELRALGISTVLVAGTQYPNCVRGTAVDALYRDFRVIVVSDACSAQTPEVAEANIRDMRGMGIVCEPLDRLPELLARRDRTEEARR</sequence>
<dbReference type="SUPFAM" id="SSF52499">
    <property type="entry name" value="Isochorismatase-like hydrolases"/>
    <property type="match status" value="1"/>
</dbReference>
<dbReference type="GO" id="GO:0016787">
    <property type="term" value="F:hydrolase activity"/>
    <property type="evidence" value="ECO:0007669"/>
    <property type="project" value="UniProtKB-KW"/>
</dbReference>
<feature type="domain" description="Isochorismatase-like" evidence="1">
    <location>
        <begin position="15"/>
        <end position="186"/>
    </location>
</feature>
<dbReference type="Gene3D" id="3.40.50.850">
    <property type="entry name" value="Isochorismatase-like"/>
    <property type="match status" value="1"/>
</dbReference>
<accession>A0A9D2HCD1</accession>
<reference evidence="2" key="2">
    <citation type="submission" date="2021-04" db="EMBL/GenBank/DDBJ databases">
        <authorList>
            <person name="Gilroy R."/>
        </authorList>
    </citation>
    <scope>NUCLEOTIDE SEQUENCE</scope>
    <source>
        <strain evidence="2">CHK186-16707</strain>
    </source>
</reference>
<comment type="caution">
    <text evidence="2">The sequence shown here is derived from an EMBL/GenBank/DDBJ whole genome shotgun (WGS) entry which is preliminary data.</text>
</comment>
<keyword evidence="2" id="KW-0378">Hydrolase</keyword>
<organism evidence="2 3">
    <name type="scientific">Candidatus Mailhella merdigallinarum</name>
    <dbReference type="NCBI Taxonomy" id="2838658"/>
    <lineage>
        <taxon>Bacteria</taxon>
        <taxon>Pseudomonadati</taxon>
        <taxon>Thermodesulfobacteriota</taxon>
        <taxon>Desulfovibrionia</taxon>
        <taxon>Desulfovibrionales</taxon>
        <taxon>Desulfovibrionaceae</taxon>
        <taxon>Mailhella</taxon>
    </lineage>
</organism>
<proteinExistence type="predicted"/>
<dbReference type="InterPro" id="IPR036380">
    <property type="entry name" value="Isochorismatase-like_sf"/>
</dbReference>
<dbReference type="EMBL" id="DXAN01000017">
    <property type="protein sequence ID" value="HJA08632.1"/>
    <property type="molecule type" value="Genomic_DNA"/>
</dbReference>
<dbReference type="InterPro" id="IPR000868">
    <property type="entry name" value="Isochorismatase-like_dom"/>
</dbReference>
<protein>
    <submittedName>
        <fullName evidence="2">Cysteine hydrolase</fullName>
    </submittedName>
</protein>
<evidence type="ECO:0000313" key="3">
    <source>
        <dbReference type="Proteomes" id="UP000824225"/>
    </source>
</evidence>
<dbReference type="CDD" id="cd00431">
    <property type="entry name" value="cysteine_hydrolases"/>
    <property type="match status" value="1"/>
</dbReference>
<evidence type="ECO:0000259" key="1">
    <source>
        <dbReference type="Pfam" id="PF00857"/>
    </source>
</evidence>